<feature type="coiled-coil region" evidence="11">
    <location>
        <begin position="158"/>
        <end position="185"/>
    </location>
</feature>
<accession>A0A4U6XRU2</accession>
<sequence length="675" mass="77261">MSGHPSNTSPNIRALRHNGRIVGYVKEDEVYFHDNYTHELQRQDRRTGEPGPVDYIYSDALPVTESPTAQLLRFHHSPSWTHVTQNMLEELGRKLNSRVKVAHSLREAGKVLDGVIWSIAPYDYAMFMVGQEVPPEDEEWQGVCPEARRQAHEWLYQRGRITNRINSIDEEIEKLQQDIKAVSAVMVEADHVERLYRQACVSVAPVELPPWKIPLMEKAAEIWHRQRAYDDMKRARAVVIITSGARDVTFGIQTLSKTMPILERRRPGQRRPERRVVDDDDDVPGSDLPDYETLACPLSAEAKRAIADLSNSRDVHRYQNHVKTSIRHLGSSVVGINDAIRTRHEILKRFAEKRAESNDPESQEKSQRELDTEAHIAALEEEIPRLTAEAEAALRDLIDRQIELDDEKAALTDTVSYFQTLPEQAPRQRRRPRAVANADDSNAEEDGDVVDDLLPPPDQSVIDILRQKRAGKAREYQRQTAYQRYALNNDYAAFKKLWHDAVHGDTEMPLPNAKHWFDNAGNPVTPAMRRSPANTGSGPSAQMADQSDEDIVIAGEIRDYRCPLSMQLFENPVSNSVCSHTYEKQWIVDMLRKAPNKRVQCPVSGCSRELGLDDLYDDPVILRKMKRALEEQRRLNEEEAEESNPDVEDEDESRPVKREARSKSHKRKVEEIDDE</sequence>
<dbReference type="OrthoDB" id="26899at2759"/>
<dbReference type="PANTHER" id="PTHR21330:SF1">
    <property type="entry name" value="E3 SUMO-PROTEIN LIGASE NSE2"/>
    <property type="match status" value="1"/>
</dbReference>
<dbReference type="CDD" id="cd16651">
    <property type="entry name" value="SPL-RING_NSE2"/>
    <property type="match status" value="1"/>
</dbReference>
<dbReference type="PROSITE" id="PS51044">
    <property type="entry name" value="ZF_SP_RING"/>
    <property type="match status" value="1"/>
</dbReference>
<evidence type="ECO:0000256" key="10">
    <source>
        <dbReference type="PROSITE-ProRule" id="PRU00452"/>
    </source>
</evidence>
<feature type="compositionally biased region" description="Acidic residues" evidence="12">
    <location>
        <begin position="441"/>
        <end position="451"/>
    </location>
</feature>
<feature type="compositionally biased region" description="Basic and acidic residues" evidence="12">
    <location>
        <begin position="653"/>
        <end position="662"/>
    </location>
</feature>
<dbReference type="InterPro" id="IPR026846">
    <property type="entry name" value="Nse2(Mms21)"/>
</dbReference>
<evidence type="ECO:0000256" key="1">
    <source>
        <dbReference type="ARBA" id="ARBA00004123"/>
    </source>
</evidence>
<dbReference type="AlphaFoldDB" id="A0A4U6XRU2"/>
<keyword evidence="14" id="KW-0436">Ligase</keyword>
<dbReference type="GO" id="GO:0016874">
    <property type="term" value="F:ligase activity"/>
    <property type="evidence" value="ECO:0007669"/>
    <property type="project" value="UniProtKB-KW"/>
</dbReference>
<comment type="pathway">
    <text evidence="2">Protein modification; protein sumoylation.</text>
</comment>
<keyword evidence="15" id="KW-1185">Reference proteome</keyword>
<feature type="compositionally biased region" description="Acidic residues" evidence="12">
    <location>
        <begin position="638"/>
        <end position="652"/>
    </location>
</feature>
<evidence type="ECO:0000256" key="9">
    <source>
        <dbReference type="ARBA" id="ARBA00023242"/>
    </source>
</evidence>
<feature type="region of interest" description="Disordered" evidence="12">
    <location>
        <begin position="632"/>
        <end position="675"/>
    </location>
</feature>
<evidence type="ECO:0000256" key="7">
    <source>
        <dbReference type="ARBA" id="ARBA00022786"/>
    </source>
</evidence>
<dbReference type="PANTHER" id="PTHR21330">
    <property type="entry name" value="E3 SUMO-PROTEIN LIGASE NSE2"/>
    <property type="match status" value="1"/>
</dbReference>
<evidence type="ECO:0000256" key="3">
    <source>
        <dbReference type="ARBA" id="ARBA00008212"/>
    </source>
</evidence>
<dbReference type="SUPFAM" id="SSF57850">
    <property type="entry name" value="RING/U-box"/>
    <property type="match status" value="1"/>
</dbReference>
<evidence type="ECO:0000256" key="6">
    <source>
        <dbReference type="ARBA" id="ARBA00022771"/>
    </source>
</evidence>
<dbReference type="STRING" id="1306861.A0A4U6XRU2"/>
<evidence type="ECO:0000259" key="13">
    <source>
        <dbReference type="PROSITE" id="PS51044"/>
    </source>
</evidence>
<dbReference type="GO" id="GO:0016925">
    <property type="term" value="P:protein sumoylation"/>
    <property type="evidence" value="ECO:0007669"/>
    <property type="project" value="UniProtKB-UniPathway"/>
</dbReference>
<reference evidence="14 15" key="1">
    <citation type="journal article" date="2019" name="PLoS ONE">
        <title>Comparative genome analysis indicates high evolutionary potential of pathogenicity genes in Colletotrichum tanaceti.</title>
        <authorList>
            <person name="Lelwala R.V."/>
            <person name="Korhonen P.K."/>
            <person name="Young N.D."/>
            <person name="Scott J.B."/>
            <person name="Ades P.A."/>
            <person name="Gasser R.B."/>
            <person name="Taylor P.W.J."/>
        </authorList>
    </citation>
    <scope>NUCLEOTIDE SEQUENCE [LARGE SCALE GENOMIC DNA]</scope>
    <source>
        <strain evidence="14">BRIP57314</strain>
    </source>
</reference>
<dbReference type="InterPro" id="IPR013083">
    <property type="entry name" value="Znf_RING/FYVE/PHD"/>
</dbReference>
<keyword evidence="5" id="KW-0479">Metal-binding</keyword>
<dbReference type="GO" id="GO:0030915">
    <property type="term" value="C:Smc5-Smc6 complex"/>
    <property type="evidence" value="ECO:0007669"/>
    <property type="project" value="InterPro"/>
</dbReference>
<protein>
    <submittedName>
        <fullName evidence="14">E3 SUMO-protein ligase nse2</fullName>
    </submittedName>
</protein>
<dbReference type="GO" id="GO:0000724">
    <property type="term" value="P:double-strand break repair via homologous recombination"/>
    <property type="evidence" value="ECO:0007669"/>
    <property type="project" value="InterPro"/>
</dbReference>
<dbReference type="Gene3D" id="3.30.40.10">
    <property type="entry name" value="Zinc/RING finger domain, C3HC4 (zinc finger)"/>
    <property type="match status" value="1"/>
</dbReference>
<evidence type="ECO:0000313" key="15">
    <source>
        <dbReference type="Proteomes" id="UP000310108"/>
    </source>
</evidence>
<proteinExistence type="inferred from homology"/>
<keyword evidence="4" id="KW-0808">Transferase</keyword>
<keyword evidence="11" id="KW-0175">Coiled coil</keyword>
<keyword evidence="6 10" id="KW-0863">Zinc-finger</keyword>
<dbReference type="EMBL" id="PJEX01000023">
    <property type="protein sequence ID" value="TKW58521.1"/>
    <property type="molecule type" value="Genomic_DNA"/>
</dbReference>
<evidence type="ECO:0000256" key="2">
    <source>
        <dbReference type="ARBA" id="ARBA00004718"/>
    </source>
</evidence>
<feature type="domain" description="SP-RING-type" evidence="13">
    <location>
        <begin position="547"/>
        <end position="634"/>
    </location>
</feature>
<gene>
    <name evidence="14" type="primary">nse2</name>
    <name evidence="14" type="ORF">CTA1_6488</name>
</gene>
<feature type="compositionally biased region" description="Basic and acidic residues" evidence="12">
    <location>
        <begin position="264"/>
        <end position="277"/>
    </location>
</feature>
<comment type="similarity">
    <text evidence="3">Belongs to the NSE2 family.</text>
</comment>
<evidence type="ECO:0000256" key="12">
    <source>
        <dbReference type="SAM" id="MobiDB-lite"/>
    </source>
</evidence>
<evidence type="ECO:0000313" key="14">
    <source>
        <dbReference type="EMBL" id="TKW58521.1"/>
    </source>
</evidence>
<evidence type="ECO:0000256" key="11">
    <source>
        <dbReference type="SAM" id="Coils"/>
    </source>
</evidence>
<dbReference type="InterPro" id="IPR004181">
    <property type="entry name" value="Znf_MIZ"/>
</dbReference>
<feature type="region of interest" description="Disordered" evidence="12">
    <location>
        <begin position="352"/>
        <end position="371"/>
    </location>
</feature>
<evidence type="ECO:0000256" key="4">
    <source>
        <dbReference type="ARBA" id="ARBA00022679"/>
    </source>
</evidence>
<evidence type="ECO:0000256" key="5">
    <source>
        <dbReference type="ARBA" id="ARBA00022723"/>
    </source>
</evidence>
<dbReference type="GO" id="GO:0061665">
    <property type="term" value="F:SUMO ligase activity"/>
    <property type="evidence" value="ECO:0007669"/>
    <property type="project" value="TreeGrafter"/>
</dbReference>
<organism evidence="14 15">
    <name type="scientific">Colletotrichum tanaceti</name>
    <dbReference type="NCBI Taxonomy" id="1306861"/>
    <lineage>
        <taxon>Eukaryota</taxon>
        <taxon>Fungi</taxon>
        <taxon>Dikarya</taxon>
        <taxon>Ascomycota</taxon>
        <taxon>Pezizomycotina</taxon>
        <taxon>Sordariomycetes</taxon>
        <taxon>Hypocreomycetidae</taxon>
        <taxon>Glomerellales</taxon>
        <taxon>Glomerellaceae</taxon>
        <taxon>Colletotrichum</taxon>
        <taxon>Colletotrichum destructivum species complex</taxon>
    </lineage>
</organism>
<keyword evidence="7" id="KW-0833">Ubl conjugation pathway</keyword>
<dbReference type="UniPathway" id="UPA00886"/>
<comment type="subcellular location">
    <subcellularLocation>
        <location evidence="1">Nucleus</location>
    </subcellularLocation>
</comment>
<dbReference type="Proteomes" id="UP000310108">
    <property type="component" value="Unassembled WGS sequence"/>
</dbReference>
<keyword evidence="8" id="KW-0862">Zinc</keyword>
<dbReference type="Pfam" id="PF11789">
    <property type="entry name" value="zf-Nse"/>
    <property type="match status" value="1"/>
</dbReference>
<feature type="region of interest" description="Disordered" evidence="12">
    <location>
        <begin position="264"/>
        <end position="286"/>
    </location>
</feature>
<evidence type="ECO:0000256" key="8">
    <source>
        <dbReference type="ARBA" id="ARBA00022833"/>
    </source>
</evidence>
<keyword evidence="9" id="KW-0539">Nucleus</keyword>
<feature type="region of interest" description="Disordered" evidence="12">
    <location>
        <begin position="422"/>
        <end position="458"/>
    </location>
</feature>
<dbReference type="GO" id="GO:0008270">
    <property type="term" value="F:zinc ion binding"/>
    <property type="evidence" value="ECO:0007669"/>
    <property type="project" value="UniProtKB-KW"/>
</dbReference>
<comment type="caution">
    <text evidence="14">The sequence shown here is derived from an EMBL/GenBank/DDBJ whole genome shotgun (WGS) entry which is preliminary data.</text>
</comment>
<dbReference type="GO" id="GO:0005634">
    <property type="term" value="C:nucleus"/>
    <property type="evidence" value="ECO:0007669"/>
    <property type="project" value="UniProtKB-SubCell"/>
</dbReference>
<name>A0A4U6XRU2_9PEZI</name>